<dbReference type="HOGENOM" id="CLU_000022_59_2_1"/>
<evidence type="ECO:0000313" key="2">
    <source>
        <dbReference type="EMBL" id="EOD46256.1"/>
    </source>
</evidence>
<dbReference type="KEGG" id="npa:UCRNP2_7021"/>
<dbReference type="OrthoDB" id="6509636at2759"/>
<dbReference type="Proteomes" id="UP000013521">
    <property type="component" value="Unassembled WGS sequence"/>
</dbReference>
<dbReference type="InterPro" id="IPR000873">
    <property type="entry name" value="AMP-dep_synth/lig_dom"/>
</dbReference>
<dbReference type="PANTHER" id="PTHR24096:SF194">
    <property type="entry name" value="AMP-DEPENDENT SYNTHETASE_LIGASE DOMAIN-CONTAINING PROTEIN"/>
    <property type="match status" value="1"/>
</dbReference>
<dbReference type="PROSITE" id="PS00455">
    <property type="entry name" value="AMP_BINDING"/>
    <property type="match status" value="1"/>
</dbReference>
<dbReference type="eggNOG" id="KOG1176">
    <property type="taxonomic scope" value="Eukaryota"/>
</dbReference>
<dbReference type="STRING" id="1287680.R1GDD0"/>
<dbReference type="Pfam" id="PF00501">
    <property type="entry name" value="AMP-binding"/>
    <property type="match status" value="1"/>
</dbReference>
<sequence length="400" mass="44734">MPHKSPFQIDIPACNLLDYLFPSGEEPSEEPIWLDAENPERSLSPKQLLQWVKRLGSGLQNLGLEPGDVVMVYSTNHIFVPVAYCETVYQIENTGAKVILVEPSLLSTVLSAATKTKFPLSRIYLFSDTPCPPTQSLHDWRTLLGPPTSTWHWPPLTPTASRTTTAVLNYSSGTTGLPKGVLITHANIIANVTQSLHMRDLAQPYTPSTRPRETWLGFLPLYHAYGQLWTISAAAKTLSRTYLMRSFSYAAFLRLVQRHRVTHVQTAPPLLVLLAKRPETTRFDLRSLRGVLCGAAPLSARLQDEVAARLGVVVVQTDHEELPRAYIVLKDHARNSHISEEDIVAWTASRVAKHKRLLGGVMFIDEVPKSPSGKIQRKIMREWAKRDAETLKSKTVNAKL</sequence>
<dbReference type="Gene3D" id="3.40.50.12780">
    <property type="entry name" value="N-terminal domain of ligase-like"/>
    <property type="match status" value="1"/>
</dbReference>
<keyword evidence="2" id="KW-0436">Ligase</keyword>
<gene>
    <name evidence="2" type="ORF">UCRNP2_7021</name>
</gene>
<dbReference type="GO" id="GO:0016405">
    <property type="term" value="F:CoA-ligase activity"/>
    <property type="evidence" value="ECO:0007669"/>
    <property type="project" value="TreeGrafter"/>
</dbReference>
<dbReference type="AlphaFoldDB" id="R1GDD0"/>
<feature type="domain" description="AMP-dependent synthetase/ligase" evidence="1">
    <location>
        <begin position="88"/>
        <end position="316"/>
    </location>
</feature>
<dbReference type="EMBL" id="KB916473">
    <property type="protein sequence ID" value="EOD46256.1"/>
    <property type="molecule type" value="Genomic_DNA"/>
</dbReference>
<reference evidence="3" key="1">
    <citation type="journal article" date="2013" name="Genome Announc.">
        <title>Draft genome sequence of Neofusicoccum parvum isolate UCR-NP2, a fungal vascular pathogen associated with grapevine cankers.</title>
        <authorList>
            <person name="Blanco-Ulate B."/>
            <person name="Rolshausen P."/>
            <person name="Cantu D."/>
        </authorList>
    </citation>
    <scope>NUCLEOTIDE SEQUENCE [LARGE SCALE GENOMIC DNA]</scope>
    <source>
        <strain evidence="3">UCR-NP2</strain>
    </source>
</reference>
<name>R1GDD0_BOTPV</name>
<dbReference type="InterPro" id="IPR020845">
    <property type="entry name" value="AMP-binding_CS"/>
</dbReference>
<protein>
    <submittedName>
        <fullName evidence="2">Putative 4-coumarate-ligase protein</fullName>
    </submittedName>
</protein>
<accession>R1GDD0</accession>
<organism evidence="2 3">
    <name type="scientific">Botryosphaeria parva (strain UCR-NP2)</name>
    <name type="common">Grapevine canker fungus</name>
    <name type="synonym">Neofusicoccum parvum</name>
    <dbReference type="NCBI Taxonomy" id="1287680"/>
    <lineage>
        <taxon>Eukaryota</taxon>
        <taxon>Fungi</taxon>
        <taxon>Dikarya</taxon>
        <taxon>Ascomycota</taxon>
        <taxon>Pezizomycotina</taxon>
        <taxon>Dothideomycetes</taxon>
        <taxon>Dothideomycetes incertae sedis</taxon>
        <taxon>Botryosphaeriales</taxon>
        <taxon>Botryosphaeriaceae</taxon>
        <taxon>Neofusicoccum</taxon>
    </lineage>
</organism>
<dbReference type="OMA" id="DRICVHV"/>
<evidence type="ECO:0000313" key="3">
    <source>
        <dbReference type="Proteomes" id="UP000013521"/>
    </source>
</evidence>
<dbReference type="PANTHER" id="PTHR24096">
    <property type="entry name" value="LONG-CHAIN-FATTY-ACID--COA LIGASE"/>
    <property type="match status" value="1"/>
</dbReference>
<proteinExistence type="predicted"/>
<evidence type="ECO:0000259" key="1">
    <source>
        <dbReference type="Pfam" id="PF00501"/>
    </source>
</evidence>
<dbReference type="InterPro" id="IPR042099">
    <property type="entry name" value="ANL_N_sf"/>
</dbReference>
<dbReference type="SUPFAM" id="SSF56801">
    <property type="entry name" value="Acetyl-CoA synthetase-like"/>
    <property type="match status" value="1"/>
</dbReference>